<keyword evidence="10" id="KW-0436">Ligase</keyword>
<dbReference type="Pfam" id="PF13537">
    <property type="entry name" value="GATase_7"/>
    <property type="match status" value="1"/>
</dbReference>
<proteinExistence type="inferred from homology"/>
<dbReference type="EC" id="6.3.5.4" evidence="3"/>
<dbReference type="PIRSF" id="PIRSF001589">
    <property type="entry name" value="Asn_synthetase_glu-h"/>
    <property type="match status" value="1"/>
</dbReference>
<reference evidence="10 11" key="1">
    <citation type="submission" date="2020-08" db="EMBL/GenBank/DDBJ databases">
        <title>A Genomic Blueprint of the Chicken Gut Microbiome.</title>
        <authorList>
            <person name="Gilroy R."/>
            <person name="Ravi A."/>
            <person name="Getino M."/>
            <person name="Pursley I."/>
            <person name="Horton D.L."/>
            <person name="Alikhan N.-F."/>
            <person name="Baker D."/>
            <person name="Gharbi K."/>
            <person name="Hall N."/>
            <person name="Watson M."/>
            <person name="Adriaenssens E.M."/>
            <person name="Foster-Nyarko E."/>
            <person name="Jarju S."/>
            <person name="Secka A."/>
            <person name="Antonio M."/>
            <person name="Oren A."/>
            <person name="Chaudhuri R."/>
            <person name="La Ragione R.M."/>
            <person name="Hildebrand F."/>
            <person name="Pallen M.J."/>
        </authorList>
    </citation>
    <scope>NUCLEOTIDE SEQUENCE [LARGE SCALE GENOMIC DNA]</scope>
    <source>
        <strain evidence="10 11">Sa3CVN1</strain>
    </source>
</reference>
<name>A0ABR8PZ36_9CLOT</name>
<dbReference type="InterPro" id="IPR033738">
    <property type="entry name" value="AsnB_N"/>
</dbReference>
<dbReference type="Gene3D" id="3.60.20.10">
    <property type="entry name" value="Glutamine Phosphoribosylpyrophosphate, subunit 1, domain 1"/>
    <property type="match status" value="1"/>
</dbReference>
<evidence type="ECO:0000313" key="10">
    <source>
        <dbReference type="EMBL" id="MBD7913430.1"/>
    </source>
</evidence>
<evidence type="ECO:0000256" key="5">
    <source>
        <dbReference type="ARBA" id="ARBA00022840"/>
    </source>
</evidence>
<organism evidence="10 11">
    <name type="scientific">Clostridium cibarium</name>
    <dbReference type="NCBI Taxonomy" id="2762247"/>
    <lineage>
        <taxon>Bacteria</taxon>
        <taxon>Bacillati</taxon>
        <taxon>Bacillota</taxon>
        <taxon>Clostridia</taxon>
        <taxon>Eubacteriales</taxon>
        <taxon>Clostridiaceae</taxon>
        <taxon>Clostridium</taxon>
    </lineage>
</organism>
<dbReference type="CDD" id="cd00712">
    <property type="entry name" value="AsnB"/>
    <property type="match status" value="1"/>
</dbReference>
<keyword evidence="6" id="KW-0061">Asparagine biosynthesis</keyword>
<evidence type="ECO:0000256" key="2">
    <source>
        <dbReference type="ARBA" id="ARBA00005752"/>
    </source>
</evidence>
<dbReference type="CDD" id="cd01991">
    <property type="entry name" value="Asn_synthase_B_C"/>
    <property type="match status" value="1"/>
</dbReference>
<keyword evidence="5" id="KW-0067">ATP-binding</keyword>
<evidence type="ECO:0000313" key="11">
    <source>
        <dbReference type="Proteomes" id="UP000627781"/>
    </source>
</evidence>
<keyword evidence="4" id="KW-0547">Nucleotide-binding</keyword>
<comment type="pathway">
    <text evidence="1">Amino-acid biosynthesis; L-asparagine biosynthesis; L-asparagine from L-aspartate (L-Gln route): step 1/1.</text>
</comment>
<dbReference type="SUPFAM" id="SSF52402">
    <property type="entry name" value="Adenine nucleotide alpha hydrolases-like"/>
    <property type="match status" value="1"/>
</dbReference>
<dbReference type="PANTHER" id="PTHR43284:SF1">
    <property type="entry name" value="ASPARAGINE SYNTHETASE"/>
    <property type="match status" value="1"/>
</dbReference>
<evidence type="ECO:0000256" key="3">
    <source>
        <dbReference type="ARBA" id="ARBA00012737"/>
    </source>
</evidence>
<dbReference type="Proteomes" id="UP000627781">
    <property type="component" value="Unassembled WGS sequence"/>
</dbReference>
<dbReference type="SUPFAM" id="SSF56235">
    <property type="entry name" value="N-terminal nucleophile aminohydrolases (Ntn hydrolases)"/>
    <property type="match status" value="1"/>
</dbReference>
<dbReference type="InterPro" id="IPR017932">
    <property type="entry name" value="GATase_2_dom"/>
</dbReference>
<dbReference type="EMBL" id="JACSRA010000050">
    <property type="protein sequence ID" value="MBD7913430.1"/>
    <property type="molecule type" value="Genomic_DNA"/>
</dbReference>
<keyword evidence="11" id="KW-1185">Reference proteome</keyword>
<sequence>MCGHVSVFIKKDTYKVDKEKVLESLKTIEHRGPDDIGIYEDDSAFLGFRRLSIIDLANGHQPFEKDSYEIIFNGEIYNYKNIKEYLELKGYNFISNSDTEVLLTDYIEKKEKSIYDLRGMFTFLIYDKENKEVFGARDQFGIKPLYYIDNENIIAFASEYKALLPFLEHPTVNEDSLQKYLSFQYVPGEETMIKEIKKVPQAHYFTVKDNKISFRCYHKVNFNQEKIINRKEVYDVMVDSVSSHMISDVEVGTFLSGGVDSSIIATIASKKNPKIKSFTVGFDVEGYDEIDVAKKTSEELNIENTYIKVGENDYINAIKDVVYKFDDPVADPSAVGLYFLSKEASKHVKVVLSGEGSDELFAGYNIYKEYYPLKKVFKLPKIIKKFINFIAKKLPNIVGKNFLLRGTTPLRERYIGNAKIFNNEETEKVLVNYNPNNDFQNVVKRIYNDCKEKGYDYVTTMQNIDINTWLIGDILAKGDKMSMANSIELRVPFLDKEVLKVAEKIPLKQRVSRKNTKLLLREAFRNIVPRHVVDRKKLGFPTPIRVWLKSKLGEVVRRTINDSKVDRYIKKDYVMELLDEHLKDEKDNSRKIWTIFIFCLWHQIYIEGKDMV</sequence>
<dbReference type="InterPro" id="IPR001962">
    <property type="entry name" value="Asn_synthase"/>
</dbReference>
<dbReference type="InterPro" id="IPR051786">
    <property type="entry name" value="ASN_synthetase/amidase"/>
</dbReference>
<evidence type="ECO:0000256" key="7">
    <source>
        <dbReference type="ARBA" id="ARBA00022962"/>
    </source>
</evidence>
<dbReference type="NCBIfam" id="TIGR01536">
    <property type="entry name" value="asn_synth_AEB"/>
    <property type="match status" value="1"/>
</dbReference>
<evidence type="ECO:0000256" key="4">
    <source>
        <dbReference type="ARBA" id="ARBA00022741"/>
    </source>
</evidence>
<protein>
    <recommendedName>
        <fullName evidence="3">asparagine synthase (glutamine-hydrolyzing)</fullName>
        <ecNumber evidence="3">6.3.5.4</ecNumber>
    </recommendedName>
</protein>
<keyword evidence="7" id="KW-0315">Glutamine amidotransferase</keyword>
<keyword evidence="6" id="KW-0028">Amino-acid biosynthesis</keyword>
<accession>A0ABR8PZ36</accession>
<evidence type="ECO:0000256" key="8">
    <source>
        <dbReference type="ARBA" id="ARBA00048741"/>
    </source>
</evidence>
<dbReference type="Gene3D" id="3.40.50.620">
    <property type="entry name" value="HUPs"/>
    <property type="match status" value="1"/>
</dbReference>
<dbReference type="PROSITE" id="PS51278">
    <property type="entry name" value="GATASE_TYPE_2"/>
    <property type="match status" value="1"/>
</dbReference>
<dbReference type="GO" id="GO:0004066">
    <property type="term" value="F:asparagine synthase (glutamine-hydrolyzing) activity"/>
    <property type="evidence" value="ECO:0007669"/>
    <property type="project" value="UniProtKB-EC"/>
</dbReference>
<comment type="catalytic activity">
    <reaction evidence="8">
        <text>L-aspartate + L-glutamine + ATP + H2O = L-asparagine + L-glutamate + AMP + diphosphate + H(+)</text>
        <dbReference type="Rhea" id="RHEA:12228"/>
        <dbReference type="ChEBI" id="CHEBI:15377"/>
        <dbReference type="ChEBI" id="CHEBI:15378"/>
        <dbReference type="ChEBI" id="CHEBI:29985"/>
        <dbReference type="ChEBI" id="CHEBI:29991"/>
        <dbReference type="ChEBI" id="CHEBI:30616"/>
        <dbReference type="ChEBI" id="CHEBI:33019"/>
        <dbReference type="ChEBI" id="CHEBI:58048"/>
        <dbReference type="ChEBI" id="CHEBI:58359"/>
        <dbReference type="ChEBI" id="CHEBI:456215"/>
        <dbReference type="EC" id="6.3.5.4"/>
    </reaction>
</comment>
<evidence type="ECO:0000256" key="6">
    <source>
        <dbReference type="ARBA" id="ARBA00022888"/>
    </source>
</evidence>
<gene>
    <name evidence="10" type="primary">asnB</name>
    <name evidence="10" type="ORF">H9661_18930</name>
</gene>
<comment type="caution">
    <text evidence="10">The sequence shown here is derived from an EMBL/GenBank/DDBJ whole genome shotgun (WGS) entry which is preliminary data.</text>
</comment>
<dbReference type="Pfam" id="PF00733">
    <property type="entry name" value="Asn_synthase"/>
    <property type="match status" value="1"/>
</dbReference>
<dbReference type="PANTHER" id="PTHR43284">
    <property type="entry name" value="ASPARAGINE SYNTHETASE (GLUTAMINE-HYDROLYZING)"/>
    <property type="match status" value="1"/>
</dbReference>
<dbReference type="InterPro" id="IPR029055">
    <property type="entry name" value="Ntn_hydrolases_N"/>
</dbReference>
<dbReference type="InterPro" id="IPR014729">
    <property type="entry name" value="Rossmann-like_a/b/a_fold"/>
</dbReference>
<dbReference type="InterPro" id="IPR006426">
    <property type="entry name" value="Asn_synth_AEB"/>
</dbReference>
<comment type="similarity">
    <text evidence="2">Belongs to the asparagine synthetase family.</text>
</comment>
<dbReference type="RefSeq" id="WP_191770332.1">
    <property type="nucleotide sequence ID" value="NZ_JACSRA010000050.1"/>
</dbReference>
<evidence type="ECO:0000256" key="1">
    <source>
        <dbReference type="ARBA" id="ARBA00005187"/>
    </source>
</evidence>
<evidence type="ECO:0000259" key="9">
    <source>
        <dbReference type="PROSITE" id="PS51278"/>
    </source>
</evidence>
<feature type="domain" description="Glutamine amidotransferase type-2" evidence="9">
    <location>
        <begin position="2"/>
        <end position="210"/>
    </location>
</feature>